<feature type="region of interest" description="Disordered" evidence="5">
    <location>
        <begin position="378"/>
        <end position="419"/>
    </location>
</feature>
<comment type="caution">
    <text evidence="7">The sequence shown here is derived from an EMBL/GenBank/DDBJ whole genome shotgun (WGS) entry which is preliminary data.</text>
</comment>
<protein>
    <recommendedName>
        <fullName evidence="6">EH domain-containing protein</fullName>
    </recommendedName>
</protein>
<dbReference type="Gene3D" id="3.40.50.1820">
    <property type="entry name" value="alpha/beta hydrolase"/>
    <property type="match status" value="1"/>
</dbReference>
<evidence type="ECO:0000256" key="5">
    <source>
        <dbReference type="SAM" id="MobiDB-lite"/>
    </source>
</evidence>
<dbReference type="SUPFAM" id="SSF53474">
    <property type="entry name" value="alpha/beta-Hydrolases"/>
    <property type="match status" value="1"/>
</dbReference>
<feature type="region of interest" description="Disordered" evidence="5">
    <location>
        <begin position="128"/>
        <end position="153"/>
    </location>
</feature>
<keyword evidence="2" id="KW-0378">Hydrolase</keyword>
<evidence type="ECO:0000256" key="1">
    <source>
        <dbReference type="ARBA" id="ARBA00005964"/>
    </source>
</evidence>
<organism evidence="7 8">
    <name type="scientific">Durusdinium trenchii</name>
    <dbReference type="NCBI Taxonomy" id="1381693"/>
    <lineage>
        <taxon>Eukaryota</taxon>
        <taxon>Sar</taxon>
        <taxon>Alveolata</taxon>
        <taxon>Dinophyceae</taxon>
        <taxon>Suessiales</taxon>
        <taxon>Symbiodiniaceae</taxon>
        <taxon>Durusdinium</taxon>
    </lineage>
</organism>
<evidence type="ECO:0000259" key="6">
    <source>
        <dbReference type="PROSITE" id="PS50031"/>
    </source>
</evidence>
<feature type="region of interest" description="Disordered" evidence="5">
    <location>
        <begin position="175"/>
        <end position="206"/>
    </location>
</feature>
<dbReference type="PRINTS" id="PR00878">
    <property type="entry name" value="CHOLNESTRASE"/>
</dbReference>
<dbReference type="Pfam" id="PF00135">
    <property type="entry name" value="COesterase"/>
    <property type="match status" value="1"/>
</dbReference>
<dbReference type="PANTHER" id="PTHR43918">
    <property type="entry name" value="ACETYLCHOLINESTERASE"/>
    <property type="match status" value="1"/>
</dbReference>
<dbReference type="PROSITE" id="PS00122">
    <property type="entry name" value="CARBOXYLESTERASE_B_1"/>
    <property type="match status" value="1"/>
</dbReference>
<gene>
    <name evidence="7" type="ORF">CCMP2556_LOCUS19429</name>
</gene>
<dbReference type="Pfam" id="PF12763">
    <property type="entry name" value="EH"/>
    <property type="match status" value="1"/>
</dbReference>
<evidence type="ECO:0000313" key="7">
    <source>
        <dbReference type="EMBL" id="CAK9034295.1"/>
    </source>
</evidence>
<proteinExistence type="inferred from homology"/>
<dbReference type="EMBL" id="CAXAMN010011113">
    <property type="protein sequence ID" value="CAK9034295.1"/>
    <property type="molecule type" value="Genomic_DNA"/>
</dbReference>
<keyword evidence="3" id="KW-1015">Disulfide bond</keyword>
<dbReference type="InterPro" id="IPR000261">
    <property type="entry name" value="EH_dom"/>
</dbReference>
<feature type="domain" description="EH" evidence="6">
    <location>
        <begin position="4"/>
        <end position="94"/>
    </location>
</feature>
<sequence>MSFHAAELELYGDYYARLGGEGITVDVLAPFLAQSGLPRETLSEIWSLTFGEVFSSVDFDRFCAALRLVAHAQAGAGVSPVLLEQEPLYPPTFEAADTFGDVQGGHLDTENQLYEGYFHQANSTAWDADGSAPTSFGTAEQMEWPADPPDPFQTQAQLSEAQLPEAQLSEAQLPKARLEEQDDPFATRKLEIETESRASKDKDDEMHSKELDFAVEDFSPALPVAPPQPIEHLIAVMEHETWLLKRLRLDDDERNEEILRLEKACREEEKALAKTKGEIQQSNTERRHLQQQLDTSQNQLVELRMEYDMLRRESVFLQHDQSSHAAEVLFLQRLLEEYQRDSKVLERSISLLGNATFGLEDMSVRPGPNVCSDVCSIPGTDDPLPGNRTRLRASQRSATENRKRQGSSPVVETSTGPVQGNQLPDIQEFLGIPFAQPPVDQLRWAPSKQMERWNAIFQATEFGAACTQQSSYYAGDSKKCQGSTRGVCLGYSEDCLTLNIWTPSTTGQRAVMLWIHGGCYVSGSASDLEYNATSLAATTDVVVVSVQYRLGVFGFLGSPDMRSRDPQGSTGNYGLMDNIAALRWVQSNIAAFGGDPSRVTIFGESSGAGSVSLLMGVEESWPFYQQAIMESGTGSFWSYITLEGAQNNWQQVLAATKCSSDANSSSSSLITCILAASRSLLTDAVQQIPCRDGCTWAPVLDGVFLRGTPVQQAKQGLLRPNTPSISGFNRNDGAMFVTGYPVSMLTMSESSLDDYFSKRFGEERKATLQKLFPPSSAGGGGWTSQYFNAASACETDFSYSCTALWISTWSSPSFVYKFSEPDFEGLTLHGDEIPYIFGTLSSPSAQQTQLSSLMMQYWSNFAKGGDPNGPSLPPWPSWGGEVLLNISAEPVLVTISAGRIGPAVEGQSRALQQATLNLEQQANAEAMGLEKDMLELQAVRQALDSMTTAGLPGSQSGGGSSHHWSSGGMSLFDTKPLSFERGVPKLIREGV</sequence>
<dbReference type="Proteomes" id="UP001642484">
    <property type="component" value="Unassembled WGS sequence"/>
</dbReference>
<keyword evidence="8" id="KW-1185">Reference proteome</keyword>
<dbReference type="InterPro" id="IPR002018">
    <property type="entry name" value="CarbesteraseB"/>
</dbReference>
<dbReference type="PROSITE" id="PS00941">
    <property type="entry name" value="CARBOXYLESTERASE_B_2"/>
    <property type="match status" value="1"/>
</dbReference>
<feature type="region of interest" description="Disordered" evidence="5">
    <location>
        <begin position="947"/>
        <end position="967"/>
    </location>
</feature>
<dbReference type="SMART" id="SM00027">
    <property type="entry name" value="EH"/>
    <property type="match status" value="1"/>
</dbReference>
<feature type="compositionally biased region" description="Basic and acidic residues" evidence="5">
    <location>
        <begin position="185"/>
        <end position="206"/>
    </location>
</feature>
<evidence type="ECO:0000313" key="8">
    <source>
        <dbReference type="Proteomes" id="UP001642484"/>
    </source>
</evidence>
<dbReference type="InterPro" id="IPR019826">
    <property type="entry name" value="Carboxylesterase_B_AS"/>
</dbReference>
<comment type="similarity">
    <text evidence="1">Belongs to the type-B carboxylesterase/lipase family.</text>
</comment>
<dbReference type="InterPro" id="IPR011992">
    <property type="entry name" value="EF-hand-dom_pair"/>
</dbReference>
<evidence type="ECO:0000256" key="3">
    <source>
        <dbReference type="ARBA" id="ARBA00023157"/>
    </source>
</evidence>
<evidence type="ECO:0000256" key="4">
    <source>
        <dbReference type="SAM" id="Coils"/>
    </source>
</evidence>
<evidence type="ECO:0000256" key="2">
    <source>
        <dbReference type="ARBA" id="ARBA00022801"/>
    </source>
</evidence>
<keyword evidence="4" id="KW-0175">Coiled coil</keyword>
<dbReference type="PANTHER" id="PTHR43918:SF4">
    <property type="entry name" value="CARBOXYLIC ESTER HYDROLASE"/>
    <property type="match status" value="1"/>
</dbReference>
<dbReference type="InterPro" id="IPR029058">
    <property type="entry name" value="AB_hydrolase_fold"/>
</dbReference>
<dbReference type="InterPro" id="IPR019819">
    <property type="entry name" value="Carboxylesterase_B_CS"/>
</dbReference>
<name>A0ABP0L7E7_9DINO</name>
<accession>A0ABP0L7E7</accession>
<dbReference type="SUPFAM" id="SSF47473">
    <property type="entry name" value="EF-hand"/>
    <property type="match status" value="1"/>
</dbReference>
<reference evidence="7 8" key="1">
    <citation type="submission" date="2024-02" db="EMBL/GenBank/DDBJ databases">
        <authorList>
            <person name="Chen Y."/>
            <person name="Shah S."/>
            <person name="Dougan E. K."/>
            <person name="Thang M."/>
            <person name="Chan C."/>
        </authorList>
    </citation>
    <scope>NUCLEOTIDE SEQUENCE [LARGE SCALE GENOMIC DNA]</scope>
</reference>
<dbReference type="Gene3D" id="1.10.238.10">
    <property type="entry name" value="EF-hand"/>
    <property type="match status" value="1"/>
</dbReference>
<dbReference type="PROSITE" id="PS50031">
    <property type="entry name" value="EH"/>
    <property type="match status" value="1"/>
</dbReference>
<feature type="compositionally biased region" description="Polar residues" evidence="5">
    <location>
        <begin position="406"/>
        <end position="419"/>
    </location>
</feature>
<dbReference type="InterPro" id="IPR000997">
    <property type="entry name" value="Cholinesterase"/>
</dbReference>
<dbReference type="InterPro" id="IPR050654">
    <property type="entry name" value="AChE-related_enzymes"/>
</dbReference>
<feature type="coiled-coil region" evidence="4">
    <location>
        <begin position="258"/>
        <end position="348"/>
    </location>
</feature>